<evidence type="ECO:0000256" key="4">
    <source>
        <dbReference type="ARBA" id="ARBA00022989"/>
    </source>
</evidence>
<dbReference type="PANTHER" id="PTHR30558:SF3">
    <property type="entry name" value="BIOPOLYMER TRANSPORT PROTEIN EXBD-RELATED"/>
    <property type="match status" value="1"/>
</dbReference>
<comment type="subcellular location">
    <subcellularLocation>
        <location evidence="1">Cell membrane</location>
        <topology evidence="1">Single-pass membrane protein</topology>
    </subcellularLocation>
</comment>
<name>A0A382WC60_9ZZZZ</name>
<keyword evidence="3" id="KW-0812">Transmembrane</keyword>
<evidence type="ECO:0000313" key="6">
    <source>
        <dbReference type="EMBL" id="SVD56456.1"/>
    </source>
</evidence>
<accession>A0A382WC60</accession>
<dbReference type="AlphaFoldDB" id="A0A382WC60"/>
<dbReference type="PANTHER" id="PTHR30558">
    <property type="entry name" value="EXBD MEMBRANE COMPONENT OF PMF-DRIVEN MACROMOLECULE IMPORT SYSTEM"/>
    <property type="match status" value="1"/>
</dbReference>
<keyword evidence="5" id="KW-0472">Membrane</keyword>
<keyword evidence="4" id="KW-1133">Transmembrane helix</keyword>
<dbReference type="EMBL" id="UINC01158750">
    <property type="protein sequence ID" value="SVD56456.1"/>
    <property type="molecule type" value="Genomic_DNA"/>
</dbReference>
<feature type="non-terminal residue" evidence="6">
    <location>
        <position position="108"/>
    </location>
</feature>
<evidence type="ECO:0000256" key="2">
    <source>
        <dbReference type="ARBA" id="ARBA00022475"/>
    </source>
</evidence>
<proteinExistence type="predicted"/>
<dbReference type="InterPro" id="IPR003400">
    <property type="entry name" value="ExbD"/>
</dbReference>
<keyword evidence="2" id="KW-1003">Cell membrane</keyword>
<gene>
    <name evidence="6" type="ORF">METZ01_LOCUS409310</name>
</gene>
<evidence type="ECO:0000256" key="1">
    <source>
        <dbReference type="ARBA" id="ARBA00004162"/>
    </source>
</evidence>
<dbReference type="Pfam" id="PF02472">
    <property type="entry name" value="ExbD"/>
    <property type="match status" value="1"/>
</dbReference>
<evidence type="ECO:0008006" key="7">
    <source>
        <dbReference type="Google" id="ProtNLM"/>
    </source>
</evidence>
<reference evidence="6" key="1">
    <citation type="submission" date="2018-05" db="EMBL/GenBank/DDBJ databases">
        <authorList>
            <person name="Lanie J.A."/>
            <person name="Ng W.-L."/>
            <person name="Kazmierczak K.M."/>
            <person name="Andrzejewski T.M."/>
            <person name="Davidsen T.M."/>
            <person name="Wayne K.J."/>
            <person name="Tettelin H."/>
            <person name="Glass J.I."/>
            <person name="Rusch D."/>
            <person name="Podicherti R."/>
            <person name="Tsui H.-C.T."/>
            <person name="Winkler M.E."/>
        </authorList>
    </citation>
    <scope>NUCLEOTIDE SEQUENCE</scope>
</reference>
<dbReference type="GO" id="GO:0022857">
    <property type="term" value="F:transmembrane transporter activity"/>
    <property type="evidence" value="ECO:0007669"/>
    <property type="project" value="InterPro"/>
</dbReference>
<sequence length="108" mass="12170">MEFFKKLLKEEDKVDLTPMIDVTFLLLIYFMVTTMLKQPEAELSIQLPGKPANSDLKPMPMLSVEIGDYGQVILNGSEIEQATTSTGAPNYEMLDLVANLKQQKSMRD</sequence>
<protein>
    <recommendedName>
        <fullName evidence="7">Biopolymer transporter ExbD</fullName>
    </recommendedName>
</protein>
<evidence type="ECO:0000256" key="5">
    <source>
        <dbReference type="ARBA" id="ARBA00023136"/>
    </source>
</evidence>
<organism evidence="6">
    <name type="scientific">marine metagenome</name>
    <dbReference type="NCBI Taxonomy" id="408172"/>
    <lineage>
        <taxon>unclassified sequences</taxon>
        <taxon>metagenomes</taxon>
        <taxon>ecological metagenomes</taxon>
    </lineage>
</organism>
<evidence type="ECO:0000256" key="3">
    <source>
        <dbReference type="ARBA" id="ARBA00022692"/>
    </source>
</evidence>
<dbReference type="GO" id="GO:0005886">
    <property type="term" value="C:plasma membrane"/>
    <property type="evidence" value="ECO:0007669"/>
    <property type="project" value="UniProtKB-SubCell"/>
</dbReference>